<protein>
    <submittedName>
        <fullName evidence="1">Uncharacterized protein</fullName>
    </submittedName>
</protein>
<comment type="caution">
    <text evidence="1">The sequence shown here is derived from an EMBL/GenBank/DDBJ whole genome shotgun (WGS) entry which is preliminary data.</text>
</comment>
<sequence length="98" mass="10769">MKVVSPVAYFRKEENLLPKGRGQSHQLLVTERQRIVSVSPAACHRKAEGSLASCLLPKGRGQSHQQLVTERQKAVSPVACFRKDGGSLISCLFPQGRK</sequence>
<dbReference type="EMBL" id="BLXT01004129">
    <property type="protein sequence ID" value="GFO09848.1"/>
    <property type="molecule type" value="Genomic_DNA"/>
</dbReference>
<organism evidence="1 2">
    <name type="scientific">Plakobranchus ocellatus</name>
    <dbReference type="NCBI Taxonomy" id="259542"/>
    <lineage>
        <taxon>Eukaryota</taxon>
        <taxon>Metazoa</taxon>
        <taxon>Spiralia</taxon>
        <taxon>Lophotrochozoa</taxon>
        <taxon>Mollusca</taxon>
        <taxon>Gastropoda</taxon>
        <taxon>Heterobranchia</taxon>
        <taxon>Euthyneura</taxon>
        <taxon>Panpulmonata</taxon>
        <taxon>Sacoglossa</taxon>
        <taxon>Placobranchoidea</taxon>
        <taxon>Plakobranchidae</taxon>
        <taxon>Plakobranchus</taxon>
    </lineage>
</organism>
<dbReference type="AlphaFoldDB" id="A0AAV4AR63"/>
<accession>A0AAV4AR63</accession>
<proteinExistence type="predicted"/>
<evidence type="ECO:0000313" key="1">
    <source>
        <dbReference type="EMBL" id="GFO09848.1"/>
    </source>
</evidence>
<gene>
    <name evidence="1" type="ORF">PoB_003635300</name>
</gene>
<name>A0AAV4AR63_9GAST</name>
<evidence type="ECO:0000313" key="2">
    <source>
        <dbReference type="Proteomes" id="UP000735302"/>
    </source>
</evidence>
<dbReference type="Proteomes" id="UP000735302">
    <property type="component" value="Unassembled WGS sequence"/>
</dbReference>
<keyword evidence="2" id="KW-1185">Reference proteome</keyword>
<reference evidence="1 2" key="1">
    <citation type="journal article" date="2021" name="Elife">
        <title>Chloroplast acquisition without the gene transfer in kleptoplastic sea slugs, Plakobranchus ocellatus.</title>
        <authorList>
            <person name="Maeda T."/>
            <person name="Takahashi S."/>
            <person name="Yoshida T."/>
            <person name="Shimamura S."/>
            <person name="Takaki Y."/>
            <person name="Nagai Y."/>
            <person name="Toyoda A."/>
            <person name="Suzuki Y."/>
            <person name="Arimoto A."/>
            <person name="Ishii H."/>
            <person name="Satoh N."/>
            <person name="Nishiyama T."/>
            <person name="Hasebe M."/>
            <person name="Maruyama T."/>
            <person name="Minagawa J."/>
            <person name="Obokata J."/>
            <person name="Shigenobu S."/>
        </authorList>
    </citation>
    <scope>NUCLEOTIDE SEQUENCE [LARGE SCALE GENOMIC DNA]</scope>
</reference>